<name>A0A178MR58_9PROT</name>
<dbReference type="InterPro" id="IPR031100">
    <property type="entry name" value="LOG_fam"/>
</dbReference>
<dbReference type="EC" id="3.2.2.4" evidence="2"/>
<organism evidence="4 5">
    <name type="scientific">Paramagnetospirillum marisnigri</name>
    <dbReference type="NCBI Taxonomy" id="1285242"/>
    <lineage>
        <taxon>Bacteria</taxon>
        <taxon>Pseudomonadati</taxon>
        <taxon>Pseudomonadota</taxon>
        <taxon>Alphaproteobacteria</taxon>
        <taxon>Rhodospirillales</taxon>
        <taxon>Magnetospirillaceae</taxon>
        <taxon>Paramagnetospirillum</taxon>
    </lineage>
</organism>
<keyword evidence="5" id="KW-1185">Reference proteome</keyword>
<proteinExistence type="predicted"/>
<dbReference type="OrthoDB" id="9801098at2"/>
<dbReference type="SUPFAM" id="SSF102405">
    <property type="entry name" value="MCP/YpsA-like"/>
    <property type="match status" value="1"/>
</dbReference>
<dbReference type="Gene3D" id="3.40.50.450">
    <property type="match status" value="1"/>
</dbReference>
<dbReference type="STRING" id="1285242.A6A04_16135"/>
<dbReference type="InterPro" id="IPR052341">
    <property type="entry name" value="LOG_family_nucleotidases"/>
</dbReference>
<dbReference type="PANTHER" id="PTHR43393:SF3">
    <property type="entry name" value="LYSINE DECARBOXYLASE-LIKE PROTEIN"/>
    <property type="match status" value="1"/>
</dbReference>
<evidence type="ECO:0000313" key="5">
    <source>
        <dbReference type="Proteomes" id="UP000078428"/>
    </source>
</evidence>
<comment type="catalytic activity">
    <reaction evidence="1">
        <text>AMP + H2O = D-ribose 5-phosphate + adenine</text>
        <dbReference type="Rhea" id="RHEA:20129"/>
        <dbReference type="ChEBI" id="CHEBI:15377"/>
        <dbReference type="ChEBI" id="CHEBI:16708"/>
        <dbReference type="ChEBI" id="CHEBI:78346"/>
        <dbReference type="ChEBI" id="CHEBI:456215"/>
        <dbReference type="EC" id="3.2.2.4"/>
    </reaction>
</comment>
<dbReference type="Proteomes" id="UP000078428">
    <property type="component" value="Unassembled WGS sequence"/>
</dbReference>
<dbReference type="Pfam" id="PF03641">
    <property type="entry name" value="Lysine_decarbox"/>
    <property type="match status" value="1"/>
</dbReference>
<dbReference type="AlphaFoldDB" id="A0A178MR58"/>
<evidence type="ECO:0000256" key="3">
    <source>
        <dbReference type="ARBA" id="ARBA00031983"/>
    </source>
</evidence>
<evidence type="ECO:0000313" key="4">
    <source>
        <dbReference type="EMBL" id="OAN51457.1"/>
    </source>
</evidence>
<dbReference type="EMBL" id="LWQT01000045">
    <property type="protein sequence ID" value="OAN51457.1"/>
    <property type="molecule type" value="Genomic_DNA"/>
</dbReference>
<dbReference type="GO" id="GO:0008714">
    <property type="term" value="F:AMP nucleosidase activity"/>
    <property type="evidence" value="ECO:0007669"/>
    <property type="project" value="UniProtKB-EC"/>
</dbReference>
<dbReference type="RefSeq" id="WP_068491563.1">
    <property type="nucleotide sequence ID" value="NZ_LWQT01000045.1"/>
</dbReference>
<dbReference type="GO" id="GO:0005829">
    <property type="term" value="C:cytosol"/>
    <property type="evidence" value="ECO:0007669"/>
    <property type="project" value="TreeGrafter"/>
</dbReference>
<evidence type="ECO:0000256" key="2">
    <source>
        <dbReference type="ARBA" id="ARBA00011985"/>
    </source>
</evidence>
<gene>
    <name evidence="4" type="ORF">A6A04_16135</name>
</gene>
<dbReference type="PANTHER" id="PTHR43393">
    <property type="entry name" value="CYTOKININ RIBOSIDE 5'-MONOPHOSPHATE PHOSPHORIBOHYDROLASE"/>
    <property type="match status" value="1"/>
</dbReference>
<sequence>MRKYPRRGPFPTARREAGKFTLPGEATATAQTASPAYRLAFEDVDFLLRQDLRPVRLQLELLKPELLQQQYGIKSTIAVFGSARIPNPEAAAERLAAAEAEARANPDDHDAARRVSVARRMAANSRYYDEARRFAHIVTGTCSDRQTCDFVIKTGGGPGIMEAANRGAMEAGGKSIGLNIVLPLEQEPNAYITPELCFRFHYFAIRKMHFLTRSKALVVFPGGFGTLDELFEAATLIQTGKIDPIPILLFGREYWERVINLDALIGEGMASPGDKKLFTFVETAEEAWSYIVEFYKLAQ</sequence>
<accession>A0A178MR58</accession>
<evidence type="ECO:0000256" key="1">
    <source>
        <dbReference type="ARBA" id="ARBA00000274"/>
    </source>
</evidence>
<protein>
    <recommendedName>
        <fullName evidence="3">AMP nucleosidase</fullName>
        <ecNumber evidence="2">3.2.2.4</ecNumber>
    </recommendedName>
    <alternativeName>
        <fullName evidence="3">AMP nucleosidase</fullName>
    </alternativeName>
</protein>
<reference evidence="4 5" key="1">
    <citation type="submission" date="2016-04" db="EMBL/GenBank/DDBJ databases">
        <title>Draft genome sequence of freshwater magnetotactic bacteria Magnetospirillum marisnigri SP-1 and Magnetospirillum moscoviense BB-1.</title>
        <authorList>
            <person name="Koziaeva V."/>
            <person name="Dziuba M.V."/>
            <person name="Ivanov T.M."/>
            <person name="Kuznetsov B."/>
            <person name="Grouzdev D.S."/>
        </authorList>
    </citation>
    <scope>NUCLEOTIDE SEQUENCE [LARGE SCALE GENOMIC DNA]</scope>
    <source>
        <strain evidence="4 5">SP-1</strain>
    </source>
</reference>
<comment type="caution">
    <text evidence="4">The sequence shown here is derived from an EMBL/GenBank/DDBJ whole genome shotgun (WGS) entry which is preliminary data.</text>
</comment>